<dbReference type="PROSITE" id="PS50865">
    <property type="entry name" value="ZF_MYND_2"/>
    <property type="match status" value="1"/>
</dbReference>
<evidence type="ECO:0000256" key="2">
    <source>
        <dbReference type="ARBA" id="ARBA00022771"/>
    </source>
</evidence>
<feature type="region of interest" description="Disordered" evidence="5">
    <location>
        <begin position="309"/>
        <end position="342"/>
    </location>
</feature>
<feature type="compositionally biased region" description="Basic and acidic residues" evidence="5">
    <location>
        <begin position="325"/>
        <end position="337"/>
    </location>
</feature>
<keyword evidence="2 4" id="KW-0863">Zinc-finger</keyword>
<dbReference type="InterPro" id="IPR002893">
    <property type="entry name" value="Znf_MYND"/>
</dbReference>
<keyword evidence="8" id="KW-1185">Reference proteome</keyword>
<gene>
    <name evidence="7" type="ORF">MNEG_4969</name>
</gene>
<feature type="region of interest" description="Disordered" evidence="5">
    <location>
        <begin position="272"/>
        <end position="297"/>
    </location>
</feature>
<evidence type="ECO:0000313" key="7">
    <source>
        <dbReference type="EMBL" id="KIZ02992.1"/>
    </source>
</evidence>
<dbReference type="EMBL" id="KK100937">
    <property type="protein sequence ID" value="KIZ02992.1"/>
    <property type="molecule type" value="Genomic_DNA"/>
</dbReference>
<dbReference type="STRING" id="145388.A0A0D2MRC0"/>
<proteinExistence type="predicted"/>
<organism evidence="7 8">
    <name type="scientific">Monoraphidium neglectum</name>
    <dbReference type="NCBI Taxonomy" id="145388"/>
    <lineage>
        <taxon>Eukaryota</taxon>
        <taxon>Viridiplantae</taxon>
        <taxon>Chlorophyta</taxon>
        <taxon>core chlorophytes</taxon>
        <taxon>Chlorophyceae</taxon>
        <taxon>CS clade</taxon>
        <taxon>Sphaeropleales</taxon>
        <taxon>Selenastraceae</taxon>
        <taxon>Monoraphidium</taxon>
    </lineage>
</organism>
<feature type="domain" description="MYND-type" evidence="6">
    <location>
        <begin position="341"/>
        <end position="385"/>
    </location>
</feature>
<dbReference type="KEGG" id="mng:MNEG_4969"/>
<dbReference type="Proteomes" id="UP000054498">
    <property type="component" value="Unassembled WGS sequence"/>
</dbReference>
<evidence type="ECO:0000256" key="3">
    <source>
        <dbReference type="ARBA" id="ARBA00022833"/>
    </source>
</evidence>
<feature type="compositionally biased region" description="Low complexity" evidence="5">
    <location>
        <begin position="309"/>
        <end position="324"/>
    </location>
</feature>
<keyword evidence="3" id="KW-0862">Zinc</keyword>
<evidence type="ECO:0000256" key="4">
    <source>
        <dbReference type="PROSITE-ProRule" id="PRU00134"/>
    </source>
</evidence>
<reference evidence="7 8" key="1">
    <citation type="journal article" date="2013" name="BMC Genomics">
        <title>Reconstruction of the lipid metabolism for the microalga Monoraphidium neglectum from its genome sequence reveals characteristics suitable for biofuel production.</title>
        <authorList>
            <person name="Bogen C."/>
            <person name="Al-Dilaimi A."/>
            <person name="Albersmeier A."/>
            <person name="Wichmann J."/>
            <person name="Grundmann M."/>
            <person name="Rupp O."/>
            <person name="Lauersen K.J."/>
            <person name="Blifernez-Klassen O."/>
            <person name="Kalinowski J."/>
            <person name="Goesmann A."/>
            <person name="Mussgnug J.H."/>
            <person name="Kruse O."/>
        </authorList>
    </citation>
    <scope>NUCLEOTIDE SEQUENCE [LARGE SCALE GENOMIC DNA]</scope>
    <source>
        <strain evidence="7 8">SAG 48.87</strain>
    </source>
</reference>
<dbReference type="SUPFAM" id="SSF144232">
    <property type="entry name" value="HIT/MYND zinc finger-like"/>
    <property type="match status" value="1"/>
</dbReference>
<sequence>MRELLARLRRAGCAEGDDTIAQVHCAVCKASSERARAAAAQEVARSEEALLALVAAMSGGADAARNDATTALLTIAKAGPECKSAITRHPRVLSALASAVSGEVRSSRCALAVIGFVIGPSGSSSTHATARRVGKAEGMFDALAGALAAADCGVSGLAASAIAMLCNALPGWLQRVRRNDGGAFDAALAALRSGVGPSAELVALATQGSSGCAARVAADSDALRVLCVMAAGGVVTVIAGCPASAAGALASLIKAGHAASVEAASEAVADAGGGTAQRGAPGEGAPEAQALSHGSASAAAAPGVPAAATAAASSGLAPEAQQQARDQDQGEQQEARPPKACAACGKTKADGAVLRRCRGCGDVTGVRYCSDACQRSAWKEHRQACKAAQLSGDAGSS</sequence>
<accession>A0A0D2MRC0</accession>
<dbReference type="Gene3D" id="6.10.140.2220">
    <property type="match status" value="1"/>
</dbReference>
<protein>
    <recommendedName>
        <fullName evidence="6">MYND-type domain-containing protein</fullName>
    </recommendedName>
</protein>
<evidence type="ECO:0000256" key="5">
    <source>
        <dbReference type="SAM" id="MobiDB-lite"/>
    </source>
</evidence>
<name>A0A0D2MRC0_9CHLO</name>
<dbReference type="GeneID" id="25737846"/>
<dbReference type="OrthoDB" id="534422at2759"/>
<dbReference type="InterPro" id="IPR011989">
    <property type="entry name" value="ARM-like"/>
</dbReference>
<dbReference type="AlphaFoldDB" id="A0A0D2MRC0"/>
<evidence type="ECO:0000313" key="8">
    <source>
        <dbReference type="Proteomes" id="UP000054498"/>
    </source>
</evidence>
<evidence type="ECO:0000256" key="1">
    <source>
        <dbReference type="ARBA" id="ARBA00022723"/>
    </source>
</evidence>
<feature type="compositionally biased region" description="Low complexity" evidence="5">
    <location>
        <begin position="277"/>
        <end position="297"/>
    </location>
</feature>
<dbReference type="RefSeq" id="XP_013902011.1">
    <property type="nucleotide sequence ID" value="XM_014046557.1"/>
</dbReference>
<dbReference type="Gene3D" id="1.25.10.10">
    <property type="entry name" value="Leucine-rich Repeat Variant"/>
    <property type="match status" value="1"/>
</dbReference>
<keyword evidence="1" id="KW-0479">Metal-binding</keyword>
<dbReference type="Pfam" id="PF01753">
    <property type="entry name" value="zf-MYND"/>
    <property type="match status" value="1"/>
</dbReference>
<dbReference type="GO" id="GO:0008270">
    <property type="term" value="F:zinc ion binding"/>
    <property type="evidence" value="ECO:0007669"/>
    <property type="project" value="UniProtKB-KW"/>
</dbReference>
<evidence type="ECO:0000259" key="6">
    <source>
        <dbReference type="PROSITE" id="PS50865"/>
    </source>
</evidence>